<dbReference type="EMBL" id="MIGY01000002">
    <property type="protein sequence ID" value="PPU07899.1"/>
    <property type="molecule type" value="Genomic_DNA"/>
</dbReference>
<dbReference type="PANTHER" id="PTHR30126:SF98">
    <property type="entry name" value="HTH-TYPE TRANSCRIPTIONAL ACTIVATOR BAUR"/>
    <property type="match status" value="1"/>
</dbReference>
<reference evidence="5 6" key="1">
    <citation type="submission" date="2016-08" db="EMBL/GenBank/DDBJ databases">
        <title>Evolution of the type three secretion system and type three effector repertoires in Xanthomonas.</title>
        <authorList>
            <person name="Merda D."/>
            <person name="Briand M."/>
            <person name="Bosis E."/>
            <person name="Rousseau C."/>
            <person name="Portier P."/>
            <person name="Jacques M.-A."/>
            <person name="Fischer-Le Saux M."/>
        </authorList>
    </citation>
    <scope>NUCLEOTIDE SEQUENCE [LARGE SCALE GENOMIC DNA]</scope>
    <source>
        <strain evidence="5 6">CFBP 7645</strain>
    </source>
</reference>
<dbReference type="PRINTS" id="PR00039">
    <property type="entry name" value="HTHLYSR"/>
</dbReference>
<dbReference type="GO" id="GO:0000976">
    <property type="term" value="F:transcription cis-regulatory region binding"/>
    <property type="evidence" value="ECO:0007669"/>
    <property type="project" value="TreeGrafter"/>
</dbReference>
<dbReference type="Gene3D" id="1.10.10.10">
    <property type="entry name" value="Winged helix-like DNA-binding domain superfamily/Winged helix DNA-binding domain"/>
    <property type="match status" value="2"/>
</dbReference>
<dbReference type="Gene3D" id="3.40.190.290">
    <property type="match status" value="1"/>
</dbReference>
<comment type="similarity">
    <text evidence="1">Belongs to the LysR transcriptional regulatory family.</text>
</comment>
<dbReference type="PANTHER" id="PTHR30126">
    <property type="entry name" value="HTH-TYPE TRANSCRIPTIONAL REGULATOR"/>
    <property type="match status" value="1"/>
</dbReference>
<dbReference type="InterPro" id="IPR036390">
    <property type="entry name" value="WH_DNA-bd_sf"/>
</dbReference>
<organism evidence="5 6">
    <name type="scientific">Xanthomonas arboricola</name>
    <dbReference type="NCBI Taxonomy" id="56448"/>
    <lineage>
        <taxon>Bacteria</taxon>
        <taxon>Pseudomonadati</taxon>
        <taxon>Pseudomonadota</taxon>
        <taxon>Gammaproteobacteria</taxon>
        <taxon>Lysobacterales</taxon>
        <taxon>Lysobacteraceae</taxon>
        <taxon>Xanthomonas</taxon>
    </lineage>
</organism>
<evidence type="ECO:0000256" key="4">
    <source>
        <dbReference type="ARBA" id="ARBA00023163"/>
    </source>
</evidence>
<dbReference type="InterPro" id="IPR000847">
    <property type="entry name" value="LysR_HTH_N"/>
</dbReference>
<evidence type="ECO:0000256" key="3">
    <source>
        <dbReference type="ARBA" id="ARBA00023125"/>
    </source>
</evidence>
<sequence length="417" mass="45901">MEAIPEFNLRHLAAVPTIHRRGSIAAALDEVNLSQPALTQALARLERLVDQPLFDRHPGGMVATPAGQLLVARIERALAYLAQGVQRARRLARLPGLPAVERRVTLPQLRALIAVEAAGSYSLAAVRSGVSQPAVYRAVQELSTLIGVTLFNRQGKTVQPTLAATRLLRFVRLALAELSAAMDELHALRAQGAGRIAVGTLPLARAVLLPQVLARFARAFPAASVNVAEGSYAELLAHLREGSLDVLIGATRHPPPVTDIVQEMLFDDEPVLVARCGHPLVQAECSIDALLTYPWVMPARGAPMRERWERMFNQHGYSPPPLRVESGSVLVMRGLLLEDDWLTMMSRDQFLFEQRAGLLRELPFHVAGGRRQIGLTMRSDWHPTTVQRAFVENFRQACAQRRDGVPAWPFRHLGIAN</sequence>
<protein>
    <submittedName>
        <fullName evidence="5">LysR family transcriptional regulator</fullName>
    </submittedName>
</protein>
<dbReference type="InterPro" id="IPR036388">
    <property type="entry name" value="WH-like_DNA-bd_sf"/>
</dbReference>
<comment type="caution">
    <text evidence="5">The sequence shown here is derived from an EMBL/GenBank/DDBJ whole genome shotgun (WGS) entry which is preliminary data.</text>
</comment>
<dbReference type="RefSeq" id="WP_104537362.1">
    <property type="nucleotide sequence ID" value="NZ_MIGS01000016.1"/>
</dbReference>
<evidence type="ECO:0000256" key="1">
    <source>
        <dbReference type="ARBA" id="ARBA00009437"/>
    </source>
</evidence>
<dbReference type="GO" id="GO:0003700">
    <property type="term" value="F:DNA-binding transcription factor activity"/>
    <property type="evidence" value="ECO:0007669"/>
    <property type="project" value="InterPro"/>
</dbReference>
<dbReference type="SUPFAM" id="SSF46785">
    <property type="entry name" value="Winged helix' DNA-binding domain"/>
    <property type="match status" value="2"/>
</dbReference>
<keyword evidence="4" id="KW-0804">Transcription</keyword>
<evidence type="ECO:0000256" key="2">
    <source>
        <dbReference type="ARBA" id="ARBA00023015"/>
    </source>
</evidence>
<dbReference type="Pfam" id="PF00126">
    <property type="entry name" value="HTH_1"/>
    <property type="match status" value="2"/>
</dbReference>
<accession>A0A2S7ADU5</accession>
<dbReference type="Proteomes" id="UP000239204">
    <property type="component" value="Unassembled WGS sequence"/>
</dbReference>
<dbReference type="AlphaFoldDB" id="A0A2S7ADU5"/>
<dbReference type="Pfam" id="PF03466">
    <property type="entry name" value="LysR_substrate"/>
    <property type="match status" value="1"/>
</dbReference>
<name>A0A2S7ADU5_9XANT</name>
<dbReference type="SUPFAM" id="SSF53850">
    <property type="entry name" value="Periplasmic binding protein-like II"/>
    <property type="match status" value="1"/>
</dbReference>
<gene>
    <name evidence="5" type="ORF">XarjCFBP7645_09950</name>
</gene>
<evidence type="ECO:0000313" key="5">
    <source>
        <dbReference type="EMBL" id="PPU07899.1"/>
    </source>
</evidence>
<dbReference type="InterPro" id="IPR005119">
    <property type="entry name" value="LysR_subst-bd"/>
</dbReference>
<evidence type="ECO:0000313" key="6">
    <source>
        <dbReference type="Proteomes" id="UP000239204"/>
    </source>
</evidence>
<keyword evidence="3" id="KW-0238">DNA-binding</keyword>
<proteinExistence type="inferred from homology"/>
<keyword evidence="2" id="KW-0805">Transcription regulation</keyword>
<dbReference type="PROSITE" id="PS50931">
    <property type="entry name" value="HTH_LYSR"/>
    <property type="match status" value="2"/>
</dbReference>